<reference evidence="2 3" key="3">
    <citation type="journal article" date="2011" name="Nat. Chem. Biol.">
        <title>Reveromycin A biosynthesis uses RevG and RevJ for stereospecific spiroacetal formation.</title>
        <authorList>
            <person name="Takahashi S."/>
            <person name="Toyoda A."/>
            <person name="Sekiyama Y."/>
            <person name="Takagi H."/>
            <person name="Nogawa T."/>
            <person name="Uramoto M."/>
            <person name="Suzuki R."/>
            <person name="Koshino H."/>
            <person name="Kumano T."/>
            <person name="Panthee S."/>
            <person name="Dairi T."/>
            <person name="Ishikawa J."/>
            <person name="Ikeda H."/>
            <person name="Sakaki Y."/>
            <person name="Osada H."/>
        </authorList>
    </citation>
    <scope>NUCLEOTIDE SEQUENCE [LARGE SCALE GENOMIC DNA]</scope>
    <source>
        <strain evidence="2 3">SN-593</strain>
    </source>
</reference>
<proteinExistence type="predicted"/>
<name>A0A7U3VSL4_9ACTN</name>
<reference evidence="2 3" key="1">
    <citation type="journal article" date="2010" name="J. Bacteriol.">
        <title>Biochemical characterization of a novel indole prenyltransferase from Streptomyces sp. SN-593.</title>
        <authorList>
            <person name="Takahashi S."/>
            <person name="Takagi H."/>
            <person name="Toyoda A."/>
            <person name="Uramoto M."/>
            <person name="Nogawa T."/>
            <person name="Ueki M."/>
            <person name="Sakaki Y."/>
            <person name="Osada H."/>
        </authorList>
    </citation>
    <scope>NUCLEOTIDE SEQUENCE [LARGE SCALE GENOMIC DNA]</scope>
    <source>
        <strain evidence="2 3">SN-593</strain>
    </source>
</reference>
<dbReference type="KEGG" id="arev:RVR_9559"/>
<gene>
    <name evidence="2" type="ORF">RVR_9559</name>
</gene>
<dbReference type="Proteomes" id="UP000595703">
    <property type="component" value="Chromosome"/>
</dbReference>
<protein>
    <recommendedName>
        <fullName evidence="4">DUF35 domain-containing protein</fullName>
    </recommendedName>
</protein>
<reference evidence="2 3" key="2">
    <citation type="journal article" date="2011" name="J. Antibiot.">
        <title>Furaquinocins I and J: novel polyketide isoprenoid hybrid compounds from Streptomyces reveromyceticus SN-593.</title>
        <authorList>
            <person name="Panthee S."/>
            <person name="Takahashi S."/>
            <person name="Takagi H."/>
            <person name="Nogawa T."/>
            <person name="Oowada E."/>
            <person name="Uramoto M."/>
            <person name="Osada H."/>
        </authorList>
    </citation>
    <scope>NUCLEOTIDE SEQUENCE [LARGE SCALE GENOMIC DNA]</scope>
    <source>
        <strain evidence="2 3">SN-593</strain>
    </source>
</reference>
<dbReference type="AlphaFoldDB" id="A0A7U3VSL4"/>
<evidence type="ECO:0000256" key="1">
    <source>
        <dbReference type="SAM" id="MobiDB-lite"/>
    </source>
</evidence>
<feature type="region of interest" description="Disordered" evidence="1">
    <location>
        <begin position="1"/>
        <end position="53"/>
    </location>
</feature>
<organism evidence="2 3">
    <name type="scientific">Actinacidiphila reveromycinica</name>
    <dbReference type="NCBI Taxonomy" id="659352"/>
    <lineage>
        <taxon>Bacteria</taxon>
        <taxon>Bacillati</taxon>
        <taxon>Actinomycetota</taxon>
        <taxon>Actinomycetes</taxon>
        <taxon>Kitasatosporales</taxon>
        <taxon>Streptomycetaceae</taxon>
        <taxon>Actinacidiphila</taxon>
    </lineage>
</organism>
<sequence>MRPWEYADAPAAETADPGGSAAGAGTADPGGSAAGAQTAPGPVPDSGAEPPAGGREVVLRAVRCLTCRHLSFPPQTYGCELCGAYGDALQPTLLPGRGTVLAAVALPGDSDAGRPAALLAEVRLAEDVVVRALAGAPAAPGTPVRAVAGTFMGRDTVLMVPEEGV</sequence>
<evidence type="ECO:0008006" key="4">
    <source>
        <dbReference type="Google" id="ProtNLM"/>
    </source>
</evidence>
<dbReference type="SUPFAM" id="SSF50249">
    <property type="entry name" value="Nucleic acid-binding proteins"/>
    <property type="match status" value="1"/>
</dbReference>
<dbReference type="InterPro" id="IPR012340">
    <property type="entry name" value="NA-bd_OB-fold"/>
</dbReference>
<evidence type="ECO:0000313" key="2">
    <source>
        <dbReference type="EMBL" id="BBB01924.1"/>
    </source>
</evidence>
<dbReference type="RefSeq" id="WP_202237793.1">
    <property type="nucleotide sequence ID" value="NZ_AP018365.1"/>
</dbReference>
<accession>A0A7U3VSL4</accession>
<dbReference type="EMBL" id="AP018365">
    <property type="protein sequence ID" value="BBB01924.1"/>
    <property type="molecule type" value="Genomic_DNA"/>
</dbReference>
<keyword evidence="3" id="KW-1185">Reference proteome</keyword>
<evidence type="ECO:0000313" key="3">
    <source>
        <dbReference type="Proteomes" id="UP000595703"/>
    </source>
</evidence>
<reference evidence="2 3" key="4">
    <citation type="journal article" date="2020" name="Sci. Rep.">
        <title>beta-carboline chemical signals induce reveromycin production through a LuxR family regulator in Streptomyces sp. SN-593.</title>
        <authorList>
            <person name="Panthee S."/>
            <person name="Kito N."/>
            <person name="Hayashi T."/>
            <person name="Shimizu T."/>
            <person name="Ishikawa J."/>
            <person name="Hamamoto H."/>
            <person name="Osada H."/>
            <person name="Takahashi S."/>
        </authorList>
    </citation>
    <scope>NUCLEOTIDE SEQUENCE [LARGE SCALE GENOMIC DNA]</scope>
    <source>
        <strain evidence="2 3">SN-593</strain>
    </source>
</reference>